<dbReference type="Proteomes" id="UP001055879">
    <property type="component" value="Linkage Group LG17"/>
</dbReference>
<organism evidence="1 2">
    <name type="scientific">Arctium lappa</name>
    <name type="common">Greater burdock</name>
    <name type="synonym">Lappa major</name>
    <dbReference type="NCBI Taxonomy" id="4217"/>
    <lineage>
        <taxon>Eukaryota</taxon>
        <taxon>Viridiplantae</taxon>
        <taxon>Streptophyta</taxon>
        <taxon>Embryophyta</taxon>
        <taxon>Tracheophyta</taxon>
        <taxon>Spermatophyta</taxon>
        <taxon>Magnoliopsida</taxon>
        <taxon>eudicotyledons</taxon>
        <taxon>Gunneridae</taxon>
        <taxon>Pentapetalae</taxon>
        <taxon>asterids</taxon>
        <taxon>campanulids</taxon>
        <taxon>Asterales</taxon>
        <taxon>Asteraceae</taxon>
        <taxon>Carduoideae</taxon>
        <taxon>Cardueae</taxon>
        <taxon>Arctiinae</taxon>
        <taxon>Arctium</taxon>
    </lineage>
</organism>
<dbReference type="EMBL" id="CM042063">
    <property type="protein sequence ID" value="KAI3667974.1"/>
    <property type="molecule type" value="Genomic_DNA"/>
</dbReference>
<name>A0ACB8XKH8_ARCLA</name>
<evidence type="ECO:0000313" key="2">
    <source>
        <dbReference type="Proteomes" id="UP001055879"/>
    </source>
</evidence>
<keyword evidence="2" id="KW-1185">Reference proteome</keyword>
<sequence>MLRGRREIRRFVPFVARHSDLGFLFTNLKSNFTKKRTKKGERNRRLQLGFPLSLISLLRNLQTLIFN</sequence>
<accession>A0ACB8XKH8</accession>
<evidence type="ECO:0000313" key="1">
    <source>
        <dbReference type="EMBL" id="KAI3667974.1"/>
    </source>
</evidence>
<protein>
    <submittedName>
        <fullName evidence="1">Uncharacterized protein</fullName>
    </submittedName>
</protein>
<reference evidence="2" key="1">
    <citation type="journal article" date="2022" name="Mol. Ecol. Resour.">
        <title>The genomes of chicory, endive, great burdock and yacon provide insights into Asteraceae palaeo-polyploidization history and plant inulin production.</title>
        <authorList>
            <person name="Fan W."/>
            <person name="Wang S."/>
            <person name="Wang H."/>
            <person name="Wang A."/>
            <person name="Jiang F."/>
            <person name="Liu H."/>
            <person name="Zhao H."/>
            <person name="Xu D."/>
            <person name="Zhang Y."/>
        </authorList>
    </citation>
    <scope>NUCLEOTIDE SEQUENCE [LARGE SCALE GENOMIC DNA]</scope>
    <source>
        <strain evidence="2">cv. Niubang</strain>
    </source>
</reference>
<gene>
    <name evidence="1" type="ORF">L6452_43045</name>
</gene>
<comment type="caution">
    <text evidence="1">The sequence shown here is derived from an EMBL/GenBank/DDBJ whole genome shotgun (WGS) entry which is preliminary data.</text>
</comment>
<reference evidence="1 2" key="2">
    <citation type="journal article" date="2022" name="Mol. Ecol. Resour.">
        <title>The genomes of chicory, endive, great burdock and yacon provide insights into Asteraceae paleo-polyploidization history and plant inulin production.</title>
        <authorList>
            <person name="Fan W."/>
            <person name="Wang S."/>
            <person name="Wang H."/>
            <person name="Wang A."/>
            <person name="Jiang F."/>
            <person name="Liu H."/>
            <person name="Zhao H."/>
            <person name="Xu D."/>
            <person name="Zhang Y."/>
        </authorList>
    </citation>
    <scope>NUCLEOTIDE SEQUENCE [LARGE SCALE GENOMIC DNA]</scope>
    <source>
        <strain evidence="2">cv. Niubang</strain>
    </source>
</reference>
<proteinExistence type="predicted"/>